<dbReference type="InterPro" id="IPR042222">
    <property type="entry name" value="Dynein_2_N"/>
</dbReference>
<evidence type="ECO:0000256" key="3">
    <source>
        <dbReference type="ARBA" id="ARBA00008887"/>
    </source>
</evidence>
<evidence type="ECO:0000256" key="2">
    <source>
        <dbReference type="ARBA" id="ARBA00004430"/>
    </source>
</evidence>
<dbReference type="InterPro" id="IPR004273">
    <property type="entry name" value="Dynein_heavy_D6_P-loop"/>
</dbReference>
<keyword evidence="8" id="KW-0067">ATP-binding</keyword>
<evidence type="ECO:0000256" key="12">
    <source>
        <dbReference type="ARBA" id="ARBA00023069"/>
    </source>
</evidence>
<dbReference type="Pfam" id="PF12781">
    <property type="entry name" value="AAA_9"/>
    <property type="match status" value="1"/>
</dbReference>
<dbReference type="FunFam" id="1.10.8.720:FF:000001">
    <property type="entry name" value="dynein heavy chain 7, axonemal"/>
    <property type="match status" value="1"/>
</dbReference>
<evidence type="ECO:0000256" key="13">
    <source>
        <dbReference type="ARBA" id="ARBA00023175"/>
    </source>
</evidence>
<dbReference type="Gene3D" id="1.20.1270.280">
    <property type="match status" value="1"/>
</dbReference>
<dbReference type="InterPro" id="IPR041658">
    <property type="entry name" value="AAA_lid_11"/>
</dbReference>
<comment type="caution">
    <text evidence="28">The sequence shown here is derived from an EMBL/GenBank/DDBJ whole genome shotgun (WGS) entry which is preliminary data.</text>
</comment>
<keyword evidence="10" id="KW-0243">Dynein</keyword>
<name>A0A9P1GJA7_9DINO</name>
<dbReference type="Pfam" id="PF18199">
    <property type="entry name" value="Dynein_C"/>
    <property type="match status" value="1"/>
</dbReference>
<dbReference type="FunFam" id="1.10.8.710:FF:000004">
    <property type="entry name" value="Dynein axonemal heavy chain 6"/>
    <property type="match status" value="1"/>
</dbReference>
<evidence type="ECO:0000259" key="24">
    <source>
        <dbReference type="Pfam" id="PF17852"/>
    </source>
</evidence>
<dbReference type="Pfam" id="PF12774">
    <property type="entry name" value="AAA_6"/>
    <property type="match status" value="1"/>
</dbReference>
<evidence type="ECO:0000259" key="27">
    <source>
        <dbReference type="Pfam" id="PF18199"/>
    </source>
</evidence>
<evidence type="ECO:0000313" key="30">
    <source>
        <dbReference type="Proteomes" id="UP001152797"/>
    </source>
</evidence>
<dbReference type="FunFam" id="3.40.50.300:FF:000362">
    <property type="entry name" value="Dynein, axonemal, heavy chain 6"/>
    <property type="match status" value="1"/>
</dbReference>
<dbReference type="InterPro" id="IPR041228">
    <property type="entry name" value="Dynein_C"/>
</dbReference>
<dbReference type="FunFam" id="1.20.1270.280:FF:000001">
    <property type="entry name" value="dynein heavy chain 7, axonemal"/>
    <property type="match status" value="1"/>
</dbReference>
<dbReference type="FunFam" id="1.10.287.2620:FF:000002">
    <property type="entry name" value="Dynein heavy chain 2, axonemal"/>
    <property type="match status" value="1"/>
</dbReference>
<dbReference type="Pfam" id="PF17857">
    <property type="entry name" value="AAA_lid_1"/>
    <property type="match status" value="1"/>
</dbReference>
<feature type="domain" description="Dynein heavy chain region D6 P-loop" evidence="18">
    <location>
        <begin position="3668"/>
        <end position="3779"/>
    </location>
</feature>
<dbReference type="Gene3D" id="1.20.920.30">
    <property type="match status" value="1"/>
</dbReference>
<keyword evidence="4" id="KW-0963">Cytoplasm</keyword>
<dbReference type="FunFam" id="3.40.50.300:FF:002141">
    <property type="entry name" value="Dynein heavy chain"/>
    <property type="match status" value="1"/>
</dbReference>
<dbReference type="PANTHER" id="PTHR22878">
    <property type="entry name" value="DYNEIN HEAVY CHAIN 6, AXONEMAL-LIKE-RELATED"/>
    <property type="match status" value="1"/>
</dbReference>
<dbReference type="InterPro" id="IPR026983">
    <property type="entry name" value="DHC"/>
</dbReference>
<evidence type="ECO:0000256" key="11">
    <source>
        <dbReference type="ARBA" id="ARBA00023054"/>
    </source>
</evidence>
<feature type="coiled-coil region" evidence="16">
    <location>
        <begin position="3412"/>
        <end position="3439"/>
    </location>
</feature>
<feature type="domain" description="Dynein heavy chain hydrolytic ATP-binding dynein motor region" evidence="20">
    <location>
        <begin position="1531"/>
        <end position="1858"/>
    </location>
</feature>
<dbReference type="Pfam" id="PF03028">
    <property type="entry name" value="Dynein_heavy"/>
    <property type="match status" value="1"/>
</dbReference>
<dbReference type="InterPro" id="IPR041589">
    <property type="entry name" value="DNAH3_AAA_lid_1"/>
</dbReference>
<gene>
    <name evidence="28" type="ORF">C1SCF055_LOCUS40795</name>
</gene>
<dbReference type="GO" id="GO:0045505">
    <property type="term" value="F:dynein intermediate chain binding"/>
    <property type="evidence" value="ECO:0007669"/>
    <property type="project" value="InterPro"/>
</dbReference>
<organism evidence="28">
    <name type="scientific">Cladocopium goreaui</name>
    <dbReference type="NCBI Taxonomy" id="2562237"/>
    <lineage>
        <taxon>Eukaryota</taxon>
        <taxon>Sar</taxon>
        <taxon>Alveolata</taxon>
        <taxon>Dinophyceae</taxon>
        <taxon>Suessiales</taxon>
        <taxon>Symbiodiniaceae</taxon>
        <taxon>Cladocopium</taxon>
    </lineage>
</organism>
<dbReference type="InterPro" id="IPR013602">
    <property type="entry name" value="Dynein_heavy_linker"/>
</dbReference>
<comment type="similarity">
    <text evidence="3">Belongs to the dynein heavy chain family.</text>
</comment>
<dbReference type="InterPro" id="IPR027417">
    <property type="entry name" value="P-loop_NTPase"/>
</dbReference>
<keyword evidence="9" id="KW-0282">Flagellum</keyword>
<dbReference type="GO" id="GO:0005858">
    <property type="term" value="C:axonemal dynein complex"/>
    <property type="evidence" value="ECO:0007669"/>
    <property type="project" value="UniProtKB-ARBA"/>
</dbReference>
<keyword evidence="6" id="KW-0677">Repeat</keyword>
<dbReference type="InterPro" id="IPR024317">
    <property type="entry name" value="Dynein_heavy_chain_D4_dom"/>
</dbReference>
<dbReference type="Gene3D" id="1.10.8.710">
    <property type="match status" value="1"/>
</dbReference>
<dbReference type="InterPro" id="IPR024743">
    <property type="entry name" value="Dynein_HC_stalk"/>
</dbReference>
<keyword evidence="30" id="KW-1185">Reference proteome</keyword>
<dbReference type="InterPro" id="IPR042219">
    <property type="entry name" value="AAA_lid_11_sf"/>
</dbReference>
<feature type="compositionally biased region" description="Basic and acidic residues" evidence="17">
    <location>
        <begin position="173"/>
        <end position="183"/>
    </location>
</feature>
<dbReference type="Gene3D" id="1.20.58.1120">
    <property type="match status" value="1"/>
</dbReference>
<accession>A0A9P1GJA7</accession>
<dbReference type="Pfam" id="PF08393">
    <property type="entry name" value="DHC_N2"/>
    <property type="match status" value="1"/>
</dbReference>
<evidence type="ECO:0000259" key="19">
    <source>
        <dbReference type="Pfam" id="PF08393"/>
    </source>
</evidence>
<dbReference type="Pfam" id="PF18198">
    <property type="entry name" value="AAA_lid_11"/>
    <property type="match status" value="1"/>
</dbReference>
<dbReference type="GO" id="GO:0031514">
    <property type="term" value="C:motile cilium"/>
    <property type="evidence" value="ECO:0007669"/>
    <property type="project" value="UniProtKB-SubCell"/>
</dbReference>
<dbReference type="Pfam" id="PF12780">
    <property type="entry name" value="AAA_8"/>
    <property type="match status" value="1"/>
</dbReference>
<dbReference type="InterPro" id="IPR043160">
    <property type="entry name" value="Dynein_C_barrel"/>
</dbReference>
<keyword evidence="7" id="KW-0547">Nucleotide-binding</keyword>
<evidence type="ECO:0000256" key="8">
    <source>
        <dbReference type="ARBA" id="ARBA00022840"/>
    </source>
</evidence>
<dbReference type="Pfam" id="PF12777">
    <property type="entry name" value="MT"/>
    <property type="match status" value="1"/>
</dbReference>
<dbReference type="EMBL" id="CAMXCT010006562">
    <property type="protein sequence ID" value="CAI4016015.1"/>
    <property type="molecule type" value="Genomic_DNA"/>
</dbReference>
<evidence type="ECO:0000256" key="1">
    <source>
        <dbReference type="ARBA" id="ARBA00004230"/>
    </source>
</evidence>
<dbReference type="Gene3D" id="3.10.490.20">
    <property type="match status" value="1"/>
</dbReference>
<dbReference type="GO" id="GO:0003341">
    <property type="term" value="P:cilium movement"/>
    <property type="evidence" value="ECO:0007669"/>
    <property type="project" value="UniProtKB-ARBA"/>
</dbReference>
<dbReference type="Gene3D" id="1.10.8.720">
    <property type="entry name" value="Region D6 of dynein motor"/>
    <property type="match status" value="1"/>
</dbReference>
<dbReference type="Pfam" id="PF17852">
    <property type="entry name" value="Dynein_AAA_lid"/>
    <property type="match status" value="1"/>
</dbReference>
<keyword evidence="5" id="KW-0493">Microtubule</keyword>
<dbReference type="Gene3D" id="6.10.140.1060">
    <property type="match status" value="1"/>
</dbReference>
<feature type="domain" description="Dynein heavy chain AAA 5 extension" evidence="24">
    <location>
        <begin position="2028"/>
        <end position="2166"/>
    </location>
</feature>
<keyword evidence="11 16" id="KW-0175">Coiled coil</keyword>
<dbReference type="InterPro" id="IPR041466">
    <property type="entry name" value="Dynein_AAA5_ext"/>
</dbReference>
<dbReference type="SUPFAM" id="SSF52540">
    <property type="entry name" value="P-loop containing nucleoside triphosphate hydrolases"/>
    <property type="match status" value="4"/>
</dbReference>
<reference evidence="28" key="1">
    <citation type="submission" date="2022-10" db="EMBL/GenBank/DDBJ databases">
        <authorList>
            <person name="Chen Y."/>
            <person name="Dougan E. K."/>
            <person name="Chan C."/>
            <person name="Rhodes N."/>
            <person name="Thang M."/>
        </authorList>
    </citation>
    <scope>NUCLEOTIDE SEQUENCE</scope>
</reference>
<evidence type="ECO:0000313" key="28">
    <source>
        <dbReference type="EMBL" id="CAI4016015.1"/>
    </source>
</evidence>
<dbReference type="OrthoDB" id="5593012at2759"/>
<dbReference type="GO" id="GO:0008569">
    <property type="term" value="F:minus-end-directed microtubule motor activity"/>
    <property type="evidence" value="ECO:0007669"/>
    <property type="project" value="InterPro"/>
</dbReference>
<evidence type="ECO:0000256" key="15">
    <source>
        <dbReference type="ARBA" id="ARBA00023273"/>
    </source>
</evidence>
<feature type="coiled-coil region" evidence="16">
    <location>
        <begin position="917"/>
        <end position="970"/>
    </location>
</feature>
<evidence type="ECO:0000256" key="10">
    <source>
        <dbReference type="ARBA" id="ARBA00023017"/>
    </source>
</evidence>
<evidence type="ECO:0000259" key="21">
    <source>
        <dbReference type="Pfam" id="PF12777"/>
    </source>
</evidence>
<keyword evidence="15" id="KW-0966">Cell projection</keyword>
<dbReference type="FunFam" id="1.10.8.1220:FF:000001">
    <property type="entry name" value="Dynein axonemal heavy chain 5"/>
    <property type="match status" value="1"/>
</dbReference>
<protein>
    <submittedName>
        <fullName evidence="29">Dynein axonemal heavy chain 7 (Axonemal beta dynein heavy chain 7) (Axonemal dynein heavy chain b) (Ciliary dynein heavy chain 7) (Dynein-like protein 7)</fullName>
    </submittedName>
</protein>
<evidence type="ECO:0000259" key="25">
    <source>
        <dbReference type="Pfam" id="PF17857"/>
    </source>
</evidence>
<evidence type="ECO:0000256" key="7">
    <source>
        <dbReference type="ARBA" id="ARBA00022741"/>
    </source>
</evidence>
<reference evidence="29 30" key="2">
    <citation type="submission" date="2024-05" db="EMBL/GenBank/DDBJ databases">
        <authorList>
            <person name="Chen Y."/>
            <person name="Shah S."/>
            <person name="Dougan E. K."/>
            <person name="Thang M."/>
            <person name="Chan C."/>
        </authorList>
    </citation>
    <scope>NUCLEOTIDE SEQUENCE [LARGE SCALE GENOMIC DNA]</scope>
</reference>
<feature type="domain" description="Dynein heavy chain ATP-binding dynein motor region" evidence="23">
    <location>
        <begin position="3198"/>
        <end position="3419"/>
    </location>
</feature>
<feature type="domain" description="Dynein heavy chain AAA lid" evidence="26">
    <location>
        <begin position="3814"/>
        <end position="3956"/>
    </location>
</feature>
<dbReference type="Gene3D" id="1.10.8.1220">
    <property type="match status" value="1"/>
</dbReference>
<dbReference type="Gene3D" id="1.20.140.100">
    <property type="entry name" value="Dynein heavy chain, N-terminal domain 2"/>
    <property type="match status" value="1"/>
</dbReference>
<keyword evidence="14" id="KW-0206">Cytoskeleton</keyword>
<evidence type="ECO:0000256" key="6">
    <source>
        <dbReference type="ARBA" id="ARBA00022737"/>
    </source>
</evidence>
<dbReference type="InterPro" id="IPR035706">
    <property type="entry name" value="AAA_9"/>
</dbReference>
<dbReference type="FunFam" id="1.20.140.100:FF:000004">
    <property type="entry name" value="Dynein axonemal heavy chain 6"/>
    <property type="match status" value="1"/>
</dbReference>
<dbReference type="FunFam" id="1.20.920.20:FF:000006">
    <property type="entry name" value="Dynein, axonemal, heavy chain 6"/>
    <property type="match status" value="1"/>
</dbReference>
<dbReference type="GO" id="GO:0005524">
    <property type="term" value="F:ATP binding"/>
    <property type="evidence" value="ECO:0007669"/>
    <property type="project" value="UniProtKB-KW"/>
</dbReference>
<feature type="domain" description="Dynein heavy chain linker" evidence="19">
    <location>
        <begin position="988"/>
        <end position="1392"/>
    </location>
</feature>
<evidence type="ECO:0000256" key="14">
    <source>
        <dbReference type="ARBA" id="ARBA00023212"/>
    </source>
</evidence>
<dbReference type="Gene3D" id="3.20.180.20">
    <property type="entry name" value="Dynein heavy chain, N-terminal domain 2"/>
    <property type="match status" value="1"/>
</dbReference>
<dbReference type="FunFam" id="1.20.920.30:FF:000002">
    <property type="entry name" value="Dynein axonemal heavy chain 3"/>
    <property type="match status" value="1"/>
</dbReference>
<evidence type="ECO:0000259" key="26">
    <source>
        <dbReference type="Pfam" id="PF18198"/>
    </source>
</evidence>
<dbReference type="FunFam" id="3.20.180.20:FF:000003">
    <property type="entry name" value="Dynein heavy chain 12, axonemal"/>
    <property type="match status" value="1"/>
</dbReference>
<dbReference type="Proteomes" id="UP001152797">
    <property type="component" value="Unassembled WGS sequence"/>
</dbReference>
<feature type="domain" description="Dynein heavy chain AAA module D4" evidence="22">
    <location>
        <begin position="2553"/>
        <end position="2813"/>
    </location>
</feature>
<evidence type="ECO:0000259" key="23">
    <source>
        <dbReference type="Pfam" id="PF12781"/>
    </source>
</evidence>
<dbReference type="Gene3D" id="1.10.287.2620">
    <property type="match status" value="1"/>
</dbReference>
<evidence type="ECO:0000259" key="18">
    <source>
        <dbReference type="Pfam" id="PF03028"/>
    </source>
</evidence>
<evidence type="ECO:0000256" key="16">
    <source>
        <dbReference type="SAM" id="Coils"/>
    </source>
</evidence>
<feature type="region of interest" description="Disordered" evidence="17">
    <location>
        <begin position="163"/>
        <end position="187"/>
    </location>
</feature>
<evidence type="ECO:0000256" key="4">
    <source>
        <dbReference type="ARBA" id="ARBA00022490"/>
    </source>
</evidence>
<evidence type="ECO:0000313" key="29">
    <source>
        <dbReference type="EMBL" id="CAL4803327.1"/>
    </source>
</evidence>
<feature type="domain" description="Dynein heavy chain coiled coil stalk" evidence="21">
    <location>
        <begin position="2827"/>
        <end position="3167"/>
    </location>
</feature>
<evidence type="ECO:0000259" key="20">
    <source>
        <dbReference type="Pfam" id="PF12774"/>
    </source>
</evidence>
<dbReference type="InterPro" id="IPR042228">
    <property type="entry name" value="Dynein_linker_3"/>
</dbReference>
<keyword evidence="12" id="KW-0969">Cilium</keyword>
<evidence type="ECO:0000256" key="5">
    <source>
        <dbReference type="ARBA" id="ARBA00022701"/>
    </source>
</evidence>
<sequence>MATLDDDGKSQERASAVLRELCGYLVQQVHIGRTVHVPNLGLFFGGPGKMHFKVLEKLLPPEHRWEGPSPGIGPIAKVRVEKIARGAGVHKELAEELLQTMVKDFWAAIQESPEVELDLPGVGKIKVQEKTLTFEAFGTELPRAKVTAEHQMFSRTAGELWSRMPQSQHSLRSKAEEAKELKKSTSTPVLKPLNHEARVNGEVSFPSSFKDRKLASLKEDAEAISKRFTRQLPVSDRLFPPILDRCSRTRAALFRESVNRDHISNVIGSNYSPHSRSLTIDHEAHASLSDTLIRRKPEPKTDNQDRAQDVRNLDWTAEWPAILEDSPVAGEIEAVQMSKKEFCRILCRYRHYTEAGVPAEVLAPYHRQWLEHAVLLLEFENASRWPMLGPEEQNKLIEELRHEILKGYIRAAKSSMVNYALLDDRSKKRLDVPFIPSPPPVWGDLVFEVPDIGTPGGPPQQWRAGLQQARTSLANRHVQNSATALRLVDFWLKECQEVRLVNLPGRHADFCDIKTFFAAQSSMREMGLQELSNNWQQVIQIVSEEPQYLLKEEAEGEASPSNLPSLPGNADPDKMEVHFFNSVASLLSQLARNVVEQSLEEYVTLFRRFEQSPLHYSAVKALTSQDKWQDDMLVNKLVVDQQGEVRFKHDTDFVHARLVQPYRDCITCLRELPRPDTKLKEMVSRTLLWQVKEEEQHIKAGLEQLEQIVEMNLANMAKALELYEPFKFLLVEEEHTTAFFEDQSNTREKFTAYLQHLRDTVTALRAQCPNILMLQLIRVDATEVNQKLEQCAEDCIAKLLKSLAVRNQDRSSRLVKQFEHLNGRIMRQPENEEQLVELETAVEEAKAKVLPSLLEEYEDIKAWLFLAWDQEYMLTDEDYNPIWAASQWKTYGENIAEREKDLELDRLNIEGKLITRRTELQEELANLMTSVHKFKEKGQVRYLEEYLEDLSSIKKNLTALQARCERIQYEEELVGFEPGEFEINDAFAAVEPYDKLWNLVFEHKKAHQRWTRTPLFGGQISPEEVESEVMSMWRLSFKLKAGFEQEGFTKPAKAAEKVKNDLDAFKENVPLLHALVNPGLRQRHWTEISNVIGFEMGPDPTMTLNKALDVDIGAYVQKISEISESAAKEYQIESGLEGMIKEWEPVVMEFKDWGTTGTYIVAGTSIDEVQTLLDDHVIKTQTMKGSPYAAEFKERLEDWEKYLTAVQDVVDVWLKVQGVWLYLEPIFSSEDIMQQMPTEGRLFREVDGTWRQIMAACVAAPKALEVFRQDNFLENLTAANDKLETVQKGLNDYLETKRLFFPRFFFLSNDNLLEILSETKDPKRVNAHVKKCFEGMQSLQFEENLNISGMISPEKELVPMTNYVDPVAANGAVEKWLVQVEDAMLESIRDQSFQSRDDYVNTAFVDWVQKWPGQVVIGIFNLFWTAEVNEALVERGNAGLVDYATKLDNTLTEIVNLVRREIPKLVRCTLEALIVIFVHNKDTIVELRDRGTSEATDFDWLVQLRYFIEENPEKPGQEDIFVRITNSHLGYAYEYLGNCGRLVVTPLTDRCYRTCCGALHLLYGAAPEGPAGTGKTETVKDLAKALARFCVVFNCSDELDVNAMAKFFKGLASSGGWACFDEFNRIDAEVLSVIAQQILQIQNAIKARFTCFEFEGTANLPLKWTCNCFITMNPGYAGRAELPDNLKALFRTVAMMVPDYAMIAEIKLYSYGYADARSLAQKIVTTYKLCSEQLSSQKHYDYGMRAVFSVLVAAGNLKRKYPTEKEEILMLRSICDVNLAKFLAFDVPLFKGITSDLFPGVVLPEPDFGALTTKLGEHLNAEHCQPHPYFIEKIIQFYECHIVRHSVMLVGMPFSGKTTALNCLQKTLTDLAHEGIMHAGCAVHQARLNPKSIPAPCLYGTFDEVSKEWADGIVAVLFREFGRNMTEERKWLVFDGPIDAVWIENMNTVMDENKKLCLNSGEIIAMSPNMRTIMEPMDVNEASPATISRNGMVFFEPHLMGIDPLMEKNFLGGMPEILDEEEVAEVRAMVGWLFKPCIKYIREECHEVSPTQDQSLVQNFMNMLMSHMADYLQLEGYKKTEGNEAQAKKNIMMIDAVVVFSLVWSVGCVLQTNSRPDFSAYLRQMLQNKVEGMTAHKKLSPEFPERGSVFDWVFNAEELKWIGWMDTVEPQTIKAGSAVESIIVQTLDSVRYGYVLQHCIKHRIKLLFCGPTGTGKTAYMQQNLMSLSKESFTQIMMGFSAQTKCAQTQDLIDAKLDRRRKGVYGPPFGKLCVLMVDDLNMPNKETYGAQPPIEILRQMIDARAYPESGGWYDRKDVTHPFRSIIDVLLFAAMGPPGGGRTFITPRMCGHLYLVGFPLLDDDNMKMIFSTILDWKLQADNYPGEVSGLSKKIVAGTLEIYKAAVEALLPTPLKVHYTFNLRDFAKIIFGVLLMKKQECDGVARHVRLWVHEIWRVIGDRLVVNEDRLWMLEQVRAVTKNVFGQGFDEVFKHLDNNGDGKVTTLDEVRTLIFGDMLSQPAAPNRPYTECPDIPQLQQQVESHLEQYNLMSTKKMDLVCFLYMLEHLSRVARVIKTPGGNALLVGVGGSGRQSCSRLACFLADCNVFQIEIARGYDQVAFREDLKKLLIGAGGKGEKTVFLFSDSQIKSEGFVEDLNNLLNTGEVPNLFAPDERVQVCEMVRAAARQEGKAPEGTPNQLYAYFVERCQKLLAIVLCFSPIGDAWRARIRQFPSLVNCCTIDWYTEWPADALVAVAERFLGQVEMEEAVRASCVEMCSVFHSQTTELAVEFKNSLKRIYYATPTSFLELIQTFKTLLGGKRKQVTDLKDKYEKGLDKILTTEQSVEGMKVELINLQPKLIAKNEEVEKMMIVVGEESEKTAKVKESVAADEAVAAEAAAKSEAQKAEVEADLEEAMPALTEALGALDTLSAKDIGEIKAMKNPPGPVKLVLQAVCIMKSIKPNRVKDESGKMVEDFWGPSVKMVGESDFLRSLQSFDKDNIPAATIKKIQTFMPLDDFQPARVKTCSTAAWGICMWVRAMETYDRVAKVVGPKKEALAIAEAEYAEVMEKLNEKRAELQKVLDQLAELEAQLNGLKAEKDDLAYQVDLCKKKLDRAETLIESLGGEKSRWTQNAKDLAVDYVNLTGDVIVCSGLIAYLGAFTPDFRERTVKSWTELSLQKSIPGKEKVSLEDCLGEPVKIRNWTICGLPNDAFSIENGIIVDKSRRWPLCIDPQGQANKWIKKMEEPNTLAVKKFTDSDYIRRLEGCITYGNPMLIENILEETDPAIEPVLLKQTYKQGNRVMLKLGESVLEYNKDFKFYLTTKLRNPHYLPEIAVKVTLLNFMITVVGLQDQLLNIVVQAERPELAEEKARLVIEGAENKAQLEETENKILHVLQTSQGNILEDETAINVLSSSKALSNKIAAKQEIAEETEKQIDEARLGYVPVAFKTAILFFCISDLANIDPMYQYSLPFFVSLFLSSIEKAEKSDVLETRIEHLNDTFRYTLYCNICRSLFEKHKTLFSFLLCMRLLLSTDEADYDDYRFLLTGGVSLEDPPARPAEWVPDRCWGELFRLAKSKEFYQGFHEKFGTELPAWKMVYDDVNPMKLLKEEGTRPKSMEGFNDFQDLMILRCIRPDRVVPAVLEFVAGKLGEKFVNPPPFDLAGSYSDSNAMSPLIFILSPGADPGSNLYRFAAEKHREVASISLGQGQGPKAERLMDIATKDGGWVLLQNCHLATSWMPRLERLLDEKDPKKVHKDFRLWLTSYPSNKFPVAILQNGVKMTNEAPKGLRANMTGSYNMDPISNEEFFNACTCDAAFKRLCFNLCFFHAVIQERRLFGPLGWNIAYEFTENDLRISVRQLQMFLDEYPNEAPIKALNYLTGECNYGGRVTEAMDRRLLATLLKSYYCQEALTDDFILYQEQNGATYVPPPKGGYEEHLEHIRNLPLVTPPGVFGFHENANLTKEMGETYNMMTELLLTAGSSSSAGGSSPDVVVGEIAKDVLSRLPEPWDVAKVQEKYPTLYEESMNTVLAQELKRFNGLLKAIQQSLKDIQKAVKGLLLMSANLETAFFEIFDGKTPAMWLKHSYPSLKPLGGYINDLVERLKFFQKWVDNGAPVMFWFSGIYFTQAFTTGASQNFARKYQIPIDTLTFDFFYPKEQEFTVKPDDGVYTYGLFFEACRWDWTEWKLAESEPKVLYASVPLIHLMPCEKSKQREFAHYECPCYKVSTRKGVLSTTGHSTNFVMLIKIISDVDEAHWIKRGVAMLTSLDT</sequence>
<evidence type="ECO:0000256" key="9">
    <source>
        <dbReference type="ARBA" id="ARBA00022846"/>
    </source>
</evidence>
<dbReference type="GO" id="GO:0051959">
    <property type="term" value="F:dynein light intermediate chain binding"/>
    <property type="evidence" value="ECO:0007669"/>
    <property type="project" value="InterPro"/>
</dbReference>
<dbReference type="EMBL" id="CAMXCT030006562">
    <property type="protein sequence ID" value="CAL4803327.1"/>
    <property type="molecule type" value="Genomic_DNA"/>
</dbReference>
<feature type="domain" description="Dynein heavy chain 3 AAA+ lid" evidence="25">
    <location>
        <begin position="2393"/>
        <end position="2488"/>
    </location>
</feature>
<dbReference type="FunFam" id="3.40.50.300:FF:000223">
    <property type="entry name" value="Dynein heavy chain 3, axonemal"/>
    <property type="match status" value="1"/>
</dbReference>
<dbReference type="FunFam" id="1.20.58.1120:FF:000001">
    <property type="entry name" value="dynein heavy chain 2, axonemal"/>
    <property type="match status" value="1"/>
</dbReference>
<dbReference type="Gene3D" id="3.40.50.300">
    <property type="entry name" value="P-loop containing nucleotide triphosphate hydrolases"/>
    <property type="match status" value="5"/>
</dbReference>
<dbReference type="PANTHER" id="PTHR22878:SF70">
    <property type="entry name" value="DYNEIN HEAVY CHAIN 2, AXONEMAL"/>
    <property type="match status" value="1"/>
</dbReference>
<keyword evidence="13" id="KW-0505">Motor protein</keyword>
<comment type="subcellular location">
    <subcellularLocation>
        <location evidence="1">Cell projection</location>
        <location evidence="1">Cilium</location>
        <location evidence="1">Flagellum</location>
    </subcellularLocation>
    <subcellularLocation>
        <location evidence="2">Cytoplasm</location>
        <location evidence="2">Cytoskeleton</location>
        <location evidence="2">Cilium axoneme</location>
    </subcellularLocation>
</comment>
<dbReference type="EMBL" id="CAMXCT020006562">
    <property type="protein sequence ID" value="CAL1169390.1"/>
    <property type="molecule type" value="Genomic_DNA"/>
</dbReference>
<dbReference type="GO" id="GO:0005874">
    <property type="term" value="C:microtubule"/>
    <property type="evidence" value="ECO:0007669"/>
    <property type="project" value="UniProtKB-KW"/>
</dbReference>
<dbReference type="InterPro" id="IPR035699">
    <property type="entry name" value="AAA_6"/>
</dbReference>
<dbReference type="FunFam" id="3.10.490.20:FF:000001">
    <property type="entry name" value="dynein heavy chain 7, axonemal"/>
    <property type="match status" value="1"/>
</dbReference>
<dbReference type="Pfam" id="PF12775">
    <property type="entry name" value="AAA_7"/>
    <property type="match status" value="1"/>
</dbReference>
<feature type="coiled-coil region" evidence="16">
    <location>
        <begin position="3054"/>
        <end position="3102"/>
    </location>
</feature>
<dbReference type="Gene3D" id="1.10.472.130">
    <property type="match status" value="1"/>
</dbReference>
<dbReference type="FunFam" id="3.40.50.300:FF:000044">
    <property type="entry name" value="Dynein heavy chain 5, axonemal"/>
    <property type="match status" value="1"/>
</dbReference>
<evidence type="ECO:0000259" key="22">
    <source>
        <dbReference type="Pfam" id="PF12780"/>
    </source>
</evidence>
<evidence type="ECO:0000256" key="17">
    <source>
        <dbReference type="SAM" id="MobiDB-lite"/>
    </source>
</evidence>
<dbReference type="Gene3D" id="1.20.920.20">
    <property type="match status" value="1"/>
</dbReference>
<feature type="domain" description="Dynein heavy chain C-terminal" evidence="27">
    <location>
        <begin position="3964"/>
        <end position="4262"/>
    </location>
</feature>
<proteinExistence type="inferred from homology"/>
<dbReference type="InterPro" id="IPR043157">
    <property type="entry name" value="Dynein_AAA1S"/>
</dbReference>